<dbReference type="EMBL" id="OOIL02002413">
    <property type="protein sequence ID" value="VFQ82731.1"/>
    <property type="molecule type" value="Genomic_DNA"/>
</dbReference>
<organism evidence="2 3">
    <name type="scientific">Cuscuta campestris</name>
    <dbReference type="NCBI Taxonomy" id="132261"/>
    <lineage>
        <taxon>Eukaryota</taxon>
        <taxon>Viridiplantae</taxon>
        <taxon>Streptophyta</taxon>
        <taxon>Embryophyta</taxon>
        <taxon>Tracheophyta</taxon>
        <taxon>Spermatophyta</taxon>
        <taxon>Magnoliopsida</taxon>
        <taxon>eudicotyledons</taxon>
        <taxon>Gunneridae</taxon>
        <taxon>Pentapetalae</taxon>
        <taxon>asterids</taxon>
        <taxon>lamiids</taxon>
        <taxon>Solanales</taxon>
        <taxon>Convolvulaceae</taxon>
        <taxon>Cuscuteae</taxon>
        <taxon>Cuscuta</taxon>
        <taxon>Cuscuta subgen. Grammica</taxon>
        <taxon>Cuscuta sect. Cleistogrammica</taxon>
    </lineage>
</organism>
<protein>
    <submittedName>
        <fullName evidence="2">Uncharacterized protein</fullName>
    </submittedName>
</protein>
<sequence length="36" mass="3871">AHPHYRRPPPTVTAAHNPSISATIANPIRLASKSKI</sequence>
<dbReference type="Proteomes" id="UP000595140">
    <property type="component" value="Unassembled WGS sequence"/>
</dbReference>
<dbReference type="AlphaFoldDB" id="A0A484M1R2"/>
<evidence type="ECO:0000256" key="1">
    <source>
        <dbReference type="SAM" id="MobiDB-lite"/>
    </source>
</evidence>
<reference evidence="2 3" key="1">
    <citation type="submission" date="2018-04" db="EMBL/GenBank/DDBJ databases">
        <authorList>
            <person name="Vogel A."/>
        </authorList>
    </citation>
    <scope>NUCLEOTIDE SEQUENCE [LARGE SCALE GENOMIC DNA]</scope>
</reference>
<accession>A0A484M1R2</accession>
<gene>
    <name evidence="2" type="ORF">CCAM_LOCUS24507</name>
</gene>
<feature type="region of interest" description="Disordered" evidence="1">
    <location>
        <begin position="1"/>
        <end position="20"/>
    </location>
</feature>
<feature type="non-terminal residue" evidence="2">
    <location>
        <position position="1"/>
    </location>
</feature>
<evidence type="ECO:0000313" key="2">
    <source>
        <dbReference type="EMBL" id="VFQ82731.1"/>
    </source>
</evidence>
<keyword evidence="3" id="KW-1185">Reference proteome</keyword>
<name>A0A484M1R2_9ASTE</name>
<evidence type="ECO:0000313" key="3">
    <source>
        <dbReference type="Proteomes" id="UP000595140"/>
    </source>
</evidence>
<proteinExistence type="predicted"/>